<keyword evidence="2" id="KW-1185">Reference proteome</keyword>
<evidence type="ECO:0000313" key="2">
    <source>
        <dbReference type="Proteomes" id="UP000789525"/>
    </source>
</evidence>
<name>A0ACA9LYA5_9GLOM</name>
<protein>
    <submittedName>
        <fullName evidence="1">5840_t:CDS:1</fullName>
    </submittedName>
</protein>
<dbReference type="Proteomes" id="UP000789525">
    <property type="component" value="Unassembled WGS sequence"/>
</dbReference>
<organism evidence="1 2">
    <name type="scientific">Acaulospora colombiana</name>
    <dbReference type="NCBI Taxonomy" id="27376"/>
    <lineage>
        <taxon>Eukaryota</taxon>
        <taxon>Fungi</taxon>
        <taxon>Fungi incertae sedis</taxon>
        <taxon>Mucoromycota</taxon>
        <taxon>Glomeromycotina</taxon>
        <taxon>Glomeromycetes</taxon>
        <taxon>Diversisporales</taxon>
        <taxon>Acaulosporaceae</taxon>
        <taxon>Acaulospora</taxon>
    </lineage>
</organism>
<sequence length="115" mass="12957">MTEANIKSVINEAIIKDNISRADMTNAILSQELRECIETVTKSLTEQQNTIGVISSIRRQVLDKKIRISLHQLLEIVKPEIQQDIINAIANPNISRQHIPCKAKKKPIFSTLATK</sequence>
<accession>A0ACA9LYA5</accession>
<proteinExistence type="predicted"/>
<gene>
    <name evidence="1" type="ORF">ACOLOM_LOCUS4988</name>
</gene>
<comment type="caution">
    <text evidence="1">The sequence shown here is derived from an EMBL/GenBank/DDBJ whole genome shotgun (WGS) entry which is preliminary data.</text>
</comment>
<reference evidence="1" key="1">
    <citation type="submission" date="2021-06" db="EMBL/GenBank/DDBJ databases">
        <authorList>
            <person name="Kallberg Y."/>
            <person name="Tangrot J."/>
            <person name="Rosling A."/>
        </authorList>
    </citation>
    <scope>NUCLEOTIDE SEQUENCE</scope>
    <source>
        <strain evidence="1">CL356</strain>
    </source>
</reference>
<dbReference type="EMBL" id="CAJVPT010008717">
    <property type="protein sequence ID" value="CAG8554565.1"/>
    <property type="molecule type" value="Genomic_DNA"/>
</dbReference>
<evidence type="ECO:0000313" key="1">
    <source>
        <dbReference type="EMBL" id="CAG8554565.1"/>
    </source>
</evidence>